<accession>A0A2P2QE22</accession>
<organism evidence="1">
    <name type="scientific">Rhizophora mucronata</name>
    <name type="common">Asiatic mangrove</name>
    <dbReference type="NCBI Taxonomy" id="61149"/>
    <lineage>
        <taxon>Eukaryota</taxon>
        <taxon>Viridiplantae</taxon>
        <taxon>Streptophyta</taxon>
        <taxon>Embryophyta</taxon>
        <taxon>Tracheophyta</taxon>
        <taxon>Spermatophyta</taxon>
        <taxon>Magnoliopsida</taxon>
        <taxon>eudicotyledons</taxon>
        <taxon>Gunneridae</taxon>
        <taxon>Pentapetalae</taxon>
        <taxon>rosids</taxon>
        <taxon>fabids</taxon>
        <taxon>Malpighiales</taxon>
        <taxon>Rhizophoraceae</taxon>
        <taxon>Rhizophora</taxon>
    </lineage>
</organism>
<protein>
    <submittedName>
        <fullName evidence="1">Uncharacterized protein</fullName>
    </submittedName>
</protein>
<evidence type="ECO:0000313" key="1">
    <source>
        <dbReference type="EMBL" id="MBX65238.1"/>
    </source>
</evidence>
<reference evidence="1" key="1">
    <citation type="submission" date="2018-02" db="EMBL/GenBank/DDBJ databases">
        <title>Rhizophora mucronata_Transcriptome.</title>
        <authorList>
            <person name="Meera S.P."/>
            <person name="Sreeshan A."/>
            <person name="Augustine A."/>
        </authorList>
    </citation>
    <scope>NUCLEOTIDE SEQUENCE</scope>
    <source>
        <tissue evidence="1">Leaf</tissue>
    </source>
</reference>
<sequence length="45" mass="4493">MGTWLGIVQVVVVEGAITVEGMGTWLEIVLALGQAAGLVVAAAQA</sequence>
<name>A0A2P2QE22_RHIMU</name>
<dbReference type="AlphaFoldDB" id="A0A2P2QE22"/>
<proteinExistence type="predicted"/>
<dbReference type="EMBL" id="GGEC01084754">
    <property type="protein sequence ID" value="MBX65238.1"/>
    <property type="molecule type" value="Transcribed_RNA"/>
</dbReference>